<keyword evidence="3" id="KW-1185">Reference proteome</keyword>
<gene>
    <name evidence="2" type="ORF">ACFSYJ_37025</name>
</gene>
<feature type="signal peptide" evidence="1">
    <location>
        <begin position="1"/>
        <end position="33"/>
    </location>
</feature>
<proteinExistence type="predicted"/>
<evidence type="ECO:0000313" key="3">
    <source>
        <dbReference type="Proteomes" id="UP001597419"/>
    </source>
</evidence>
<dbReference type="Proteomes" id="UP001597419">
    <property type="component" value="Unassembled WGS sequence"/>
</dbReference>
<dbReference type="RefSeq" id="WP_345404862.1">
    <property type="nucleotide sequence ID" value="NZ_BAABHG010000017.1"/>
</dbReference>
<sequence length="133" mass="14416">MMSRRFPALRARLPRLLLLTTAGLLASAGIAQAAPAASTQPGPACKKGELCLWSQERYGGNAQRFDLRTANPEECIPLPADFEGHSFVNLLSRDVTVYQSKECTTEGDFITYPGGGTYVPGAPFVVRAVKVWE</sequence>
<comment type="caution">
    <text evidence="2">The sequence shown here is derived from an EMBL/GenBank/DDBJ whole genome shotgun (WGS) entry which is preliminary data.</text>
</comment>
<evidence type="ECO:0000313" key="2">
    <source>
        <dbReference type="EMBL" id="MFD2464270.1"/>
    </source>
</evidence>
<reference evidence="3" key="1">
    <citation type="journal article" date="2019" name="Int. J. Syst. Evol. Microbiol.">
        <title>The Global Catalogue of Microorganisms (GCM) 10K type strain sequencing project: providing services to taxonomists for standard genome sequencing and annotation.</title>
        <authorList>
            <consortium name="The Broad Institute Genomics Platform"/>
            <consortium name="The Broad Institute Genome Sequencing Center for Infectious Disease"/>
            <person name="Wu L."/>
            <person name="Ma J."/>
        </authorList>
    </citation>
    <scope>NUCLEOTIDE SEQUENCE [LARGE SCALE GENOMIC DNA]</scope>
    <source>
        <strain evidence="3">CGMCC 4.7643</strain>
    </source>
</reference>
<accession>A0ABW5GUF8</accession>
<keyword evidence="1" id="KW-0732">Signal</keyword>
<evidence type="ECO:0000256" key="1">
    <source>
        <dbReference type="SAM" id="SignalP"/>
    </source>
</evidence>
<organism evidence="2 3">
    <name type="scientific">Amycolatopsis samaneae</name>
    <dbReference type="NCBI Taxonomy" id="664691"/>
    <lineage>
        <taxon>Bacteria</taxon>
        <taxon>Bacillati</taxon>
        <taxon>Actinomycetota</taxon>
        <taxon>Actinomycetes</taxon>
        <taxon>Pseudonocardiales</taxon>
        <taxon>Pseudonocardiaceae</taxon>
        <taxon>Amycolatopsis</taxon>
    </lineage>
</organism>
<feature type="chain" id="PRO_5045183083" evidence="1">
    <location>
        <begin position="34"/>
        <end position="133"/>
    </location>
</feature>
<dbReference type="EMBL" id="JBHUKU010000025">
    <property type="protein sequence ID" value="MFD2464270.1"/>
    <property type="molecule type" value="Genomic_DNA"/>
</dbReference>
<protein>
    <submittedName>
        <fullName evidence="2">Peptidase inhibitor family I36 protein</fullName>
    </submittedName>
</protein>
<dbReference type="Pfam" id="PF03995">
    <property type="entry name" value="Inhibitor_I36"/>
    <property type="match status" value="1"/>
</dbReference>
<name>A0ABW5GUF8_9PSEU</name>